<protein>
    <submittedName>
        <fullName evidence="5">DeoR faimly transcriptional regulator</fullName>
    </submittedName>
</protein>
<dbReference type="STRING" id="1459.AF332_12765"/>
<sequence>MLTPERHKLIMQLLKEKGVVKIQDLVDITETSESTIRRDLTQLEEGKYLKRIHGGAARLQGKLQEPSMSEKSSRNLQQKRQIAQYAAGLVEGGDSIYLDAGSTVTEMIPYLPAKEIVVVTNGLMHISALLERNIKTFLLGGFAKEQTKAIIGRGALASLEYYRFDKCFMGVNGIHPQFGYTTPDQDEAMIKQKAISLSREAFVLADNTKFSEIAFAKIGELHTAAIITNELDEEQQETYTSKTTIKVVTA</sequence>
<evidence type="ECO:0000313" key="5">
    <source>
        <dbReference type="EMBL" id="KON87614.1"/>
    </source>
</evidence>
<dbReference type="Gene3D" id="3.40.50.1360">
    <property type="match status" value="1"/>
</dbReference>
<dbReference type="InterPro" id="IPR037171">
    <property type="entry name" value="NagB/RpiA_transferase-like"/>
</dbReference>
<dbReference type="PATRIC" id="fig|1459.3.peg.2756"/>
<dbReference type="RefSeq" id="WP_053434970.1">
    <property type="nucleotide sequence ID" value="NZ_LGUF01000007.1"/>
</dbReference>
<accession>A0A0M0GCP2</accession>
<dbReference type="InterPro" id="IPR036390">
    <property type="entry name" value="WH_DNA-bd_sf"/>
</dbReference>
<dbReference type="Gene3D" id="1.10.10.10">
    <property type="entry name" value="Winged helix-like DNA-binding domain superfamily/Winged helix DNA-binding domain"/>
    <property type="match status" value="1"/>
</dbReference>
<dbReference type="Pfam" id="PF00455">
    <property type="entry name" value="DeoRC"/>
    <property type="match status" value="1"/>
</dbReference>
<dbReference type="PRINTS" id="PR00037">
    <property type="entry name" value="HTHLACR"/>
</dbReference>
<organism evidence="5 6">
    <name type="scientific">Sporosarcina globispora</name>
    <name type="common">Bacillus globisporus</name>
    <dbReference type="NCBI Taxonomy" id="1459"/>
    <lineage>
        <taxon>Bacteria</taxon>
        <taxon>Bacillati</taxon>
        <taxon>Bacillota</taxon>
        <taxon>Bacilli</taxon>
        <taxon>Bacillales</taxon>
        <taxon>Caryophanaceae</taxon>
        <taxon>Sporosarcina</taxon>
    </lineage>
</organism>
<dbReference type="SUPFAM" id="SSF46785">
    <property type="entry name" value="Winged helix' DNA-binding domain"/>
    <property type="match status" value="1"/>
</dbReference>
<evidence type="ECO:0000256" key="1">
    <source>
        <dbReference type="ARBA" id="ARBA00023015"/>
    </source>
</evidence>
<proteinExistence type="predicted"/>
<name>A0A0M0GCP2_SPOGL</name>
<dbReference type="InterPro" id="IPR018356">
    <property type="entry name" value="Tscrpt_reg_HTH_DeoR_CS"/>
</dbReference>
<keyword evidence="1" id="KW-0805">Transcription regulation</keyword>
<dbReference type="SUPFAM" id="SSF100950">
    <property type="entry name" value="NagB/RpiA/CoA transferase-like"/>
    <property type="match status" value="1"/>
</dbReference>
<dbReference type="PANTHER" id="PTHR30363:SF56">
    <property type="entry name" value="TRANSCRIPTIONAL REGULATOR, DEOR FAMILY"/>
    <property type="match status" value="1"/>
</dbReference>
<dbReference type="PROSITE" id="PS51000">
    <property type="entry name" value="HTH_DEOR_2"/>
    <property type="match status" value="1"/>
</dbReference>
<evidence type="ECO:0000256" key="3">
    <source>
        <dbReference type="ARBA" id="ARBA00023163"/>
    </source>
</evidence>
<dbReference type="InterPro" id="IPR050313">
    <property type="entry name" value="Carb_Metab_HTH_regulators"/>
</dbReference>
<feature type="domain" description="HTH deoR-type" evidence="4">
    <location>
        <begin position="3"/>
        <end position="58"/>
    </location>
</feature>
<dbReference type="Pfam" id="PF08220">
    <property type="entry name" value="HTH_DeoR"/>
    <property type="match status" value="1"/>
</dbReference>
<dbReference type="SMART" id="SM01134">
    <property type="entry name" value="DeoRC"/>
    <property type="match status" value="1"/>
</dbReference>
<dbReference type="Proteomes" id="UP000037109">
    <property type="component" value="Unassembled WGS sequence"/>
</dbReference>
<dbReference type="PANTHER" id="PTHR30363">
    <property type="entry name" value="HTH-TYPE TRANSCRIPTIONAL REGULATOR SRLR-RELATED"/>
    <property type="match status" value="1"/>
</dbReference>
<evidence type="ECO:0000259" key="4">
    <source>
        <dbReference type="PROSITE" id="PS51000"/>
    </source>
</evidence>
<dbReference type="GO" id="GO:0003700">
    <property type="term" value="F:DNA-binding transcription factor activity"/>
    <property type="evidence" value="ECO:0007669"/>
    <property type="project" value="InterPro"/>
</dbReference>
<dbReference type="InterPro" id="IPR036388">
    <property type="entry name" value="WH-like_DNA-bd_sf"/>
</dbReference>
<comment type="caution">
    <text evidence="5">The sequence shown here is derived from an EMBL/GenBank/DDBJ whole genome shotgun (WGS) entry which is preliminary data.</text>
</comment>
<reference evidence="6" key="1">
    <citation type="submission" date="2015-07" db="EMBL/GenBank/DDBJ databases">
        <title>Fjat-10036 dsm4.</title>
        <authorList>
            <person name="Liu B."/>
            <person name="Wang J."/>
            <person name="Zhu Y."/>
            <person name="Liu G."/>
            <person name="Chen Q."/>
            <person name="Chen Z."/>
            <person name="Lan J."/>
            <person name="Che J."/>
            <person name="Ge C."/>
            <person name="Shi H."/>
            <person name="Pan Z."/>
            <person name="Liu X."/>
        </authorList>
    </citation>
    <scope>NUCLEOTIDE SEQUENCE [LARGE SCALE GENOMIC DNA]</scope>
    <source>
        <strain evidence="6">DSM 4</strain>
    </source>
</reference>
<dbReference type="OrthoDB" id="9797223at2"/>
<dbReference type="PROSITE" id="PS00894">
    <property type="entry name" value="HTH_DEOR_1"/>
    <property type="match status" value="1"/>
</dbReference>
<dbReference type="EMBL" id="LGUF01000007">
    <property type="protein sequence ID" value="KON87614.1"/>
    <property type="molecule type" value="Genomic_DNA"/>
</dbReference>
<dbReference type="AlphaFoldDB" id="A0A0M0GCP2"/>
<dbReference type="InterPro" id="IPR001034">
    <property type="entry name" value="DeoR_HTH"/>
</dbReference>
<dbReference type="GO" id="GO:0003677">
    <property type="term" value="F:DNA binding"/>
    <property type="evidence" value="ECO:0007669"/>
    <property type="project" value="UniProtKB-KW"/>
</dbReference>
<keyword evidence="3" id="KW-0804">Transcription</keyword>
<gene>
    <name evidence="5" type="ORF">AF332_12765</name>
</gene>
<evidence type="ECO:0000313" key="6">
    <source>
        <dbReference type="Proteomes" id="UP000037109"/>
    </source>
</evidence>
<dbReference type="SMART" id="SM00420">
    <property type="entry name" value="HTH_DEOR"/>
    <property type="match status" value="1"/>
</dbReference>
<keyword evidence="2" id="KW-0238">DNA-binding</keyword>
<dbReference type="InterPro" id="IPR014036">
    <property type="entry name" value="DeoR-like_C"/>
</dbReference>
<keyword evidence="6" id="KW-1185">Reference proteome</keyword>
<evidence type="ECO:0000256" key="2">
    <source>
        <dbReference type="ARBA" id="ARBA00023125"/>
    </source>
</evidence>